<dbReference type="AlphaFoldDB" id="A0A7W8GFM0"/>
<accession>A0A7W8GFM0</accession>
<dbReference type="Pfam" id="PF14534">
    <property type="entry name" value="DUF4440"/>
    <property type="match status" value="1"/>
</dbReference>
<organism evidence="2 3">
    <name type="scientific">Deinococcus budaensis</name>
    <dbReference type="NCBI Taxonomy" id="1665626"/>
    <lineage>
        <taxon>Bacteria</taxon>
        <taxon>Thermotogati</taxon>
        <taxon>Deinococcota</taxon>
        <taxon>Deinococci</taxon>
        <taxon>Deinococcales</taxon>
        <taxon>Deinococcaceae</taxon>
        <taxon>Deinococcus</taxon>
    </lineage>
</organism>
<dbReference type="Proteomes" id="UP000525389">
    <property type="component" value="Unassembled WGS sequence"/>
</dbReference>
<protein>
    <submittedName>
        <fullName evidence="2">Ketosteroid isomerase-like protein</fullName>
    </submittedName>
</protein>
<feature type="domain" description="DUF4440" evidence="1">
    <location>
        <begin position="17"/>
        <end position="113"/>
    </location>
</feature>
<dbReference type="InterPro" id="IPR027843">
    <property type="entry name" value="DUF4440"/>
</dbReference>
<evidence type="ECO:0000313" key="2">
    <source>
        <dbReference type="EMBL" id="MBB5234398.1"/>
    </source>
</evidence>
<sequence>MLDLSSPPSPESDLDAVLALDDAWNAAYHHRDPERMAPLIAQDWMAFFPDGRVVFRAELLEGMRRNPPAALMYERHAARVFGDAAITRGTLYANGKRMQSFLRVYARRGGGWQAVSVQVVP</sequence>
<proteinExistence type="predicted"/>
<dbReference type="InterPro" id="IPR032710">
    <property type="entry name" value="NTF2-like_dom_sf"/>
</dbReference>
<dbReference type="RefSeq" id="WP_343057699.1">
    <property type="nucleotide sequence ID" value="NZ_JACHFN010000006.1"/>
</dbReference>
<dbReference type="EMBL" id="JACHFN010000006">
    <property type="protein sequence ID" value="MBB5234398.1"/>
    <property type="molecule type" value="Genomic_DNA"/>
</dbReference>
<comment type="caution">
    <text evidence="2">The sequence shown here is derived from an EMBL/GenBank/DDBJ whole genome shotgun (WGS) entry which is preliminary data.</text>
</comment>
<dbReference type="GO" id="GO:0016853">
    <property type="term" value="F:isomerase activity"/>
    <property type="evidence" value="ECO:0007669"/>
    <property type="project" value="UniProtKB-KW"/>
</dbReference>
<keyword evidence="2" id="KW-0413">Isomerase</keyword>
<name>A0A7W8GFM0_9DEIO</name>
<reference evidence="2 3" key="1">
    <citation type="submission" date="2020-08" db="EMBL/GenBank/DDBJ databases">
        <title>Genomic Encyclopedia of Type Strains, Phase IV (KMG-IV): sequencing the most valuable type-strain genomes for metagenomic binning, comparative biology and taxonomic classification.</title>
        <authorList>
            <person name="Goeker M."/>
        </authorList>
    </citation>
    <scope>NUCLEOTIDE SEQUENCE [LARGE SCALE GENOMIC DNA]</scope>
    <source>
        <strain evidence="2 3">DSM 101791</strain>
    </source>
</reference>
<dbReference type="Gene3D" id="3.10.450.50">
    <property type="match status" value="1"/>
</dbReference>
<evidence type="ECO:0000259" key="1">
    <source>
        <dbReference type="Pfam" id="PF14534"/>
    </source>
</evidence>
<keyword evidence="3" id="KW-1185">Reference proteome</keyword>
<dbReference type="SUPFAM" id="SSF54427">
    <property type="entry name" value="NTF2-like"/>
    <property type="match status" value="1"/>
</dbReference>
<evidence type="ECO:0000313" key="3">
    <source>
        <dbReference type="Proteomes" id="UP000525389"/>
    </source>
</evidence>
<gene>
    <name evidence="2" type="ORF">HNQ09_001836</name>
</gene>